<dbReference type="AlphaFoldDB" id="A0A841K731"/>
<accession>A0A841K731</accession>
<dbReference type="EMBL" id="JACHEH010000004">
    <property type="protein sequence ID" value="MBB6168261.1"/>
    <property type="molecule type" value="Genomic_DNA"/>
</dbReference>
<sequence length="84" mass="9255">MRGRMQIAKPRRVARTEWALCLAASVVAVAGLTLLPPHHPSGPQPAVTRQSPTALPSKPTLRTIRAQAGEWQTQQILWPSRSRI</sequence>
<proteinExistence type="predicted"/>
<evidence type="ECO:0000313" key="3">
    <source>
        <dbReference type="Proteomes" id="UP000588017"/>
    </source>
</evidence>
<comment type="caution">
    <text evidence="2">The sequence shown here is derived from an EMBL/GenBank/DDBJ whole genome shotgun (WGS) entry which is preliminary data.</text>
</comment>
<protein>
    <submittedName>
        <fullName evidence="2">Uncharacterized protein</fullName>
    </submittedName>
</protein>
<feature type="region of interest" description="Disordered" evidence="1">
    <location>
        <begin position="35"/>
        <end position="57"/>
    </location>
</feature>
<evidence type="ECO:0000313" key="2">
    <source>
        <dbReference type="EMBL" id="MBB6168261.1"/>
    </source>
</evidence>
<evidence type="ECO:0000256" key="1">
    <source>
        <dbReference type="SAM" id="MobiDB-lite"/>
    </source>
</evidence>
<dbReference type="Proteomes" id="UP000588017">
    <property type="component" value="Unassembled WGS sequence"/>
</dbReference>
<name>A0A841K731_9HYPH</name>
<keyword evidence="3" id="KW-1185">Reference proteome</keyword>
<gene>
    <name evidence="2" type="ORF">HNQ73_001891</name>
</gene>
<organism evidence="2 3">
    <name type="scientific">Chelatococcus composti</name>
    <dbReference type="NCBI Taxonomy" id="1743235"/>
    <lineage>
        <taxon>Bacteria</taxon>
        <taxon>Pseudomonadati</taxon>
        <taxon>Pseudomonadota</taxon>
        <taxon>Alphaproteobacteria</taxon>
        <taxon>Hyphomicrobiales</taxon>
        <taxon>Chelatococcaceae</taxon>
        <taxon>Chelatococcus</taxon>
    </lineage>
</organism>
<reference evidence="2 3" key="1">
    <citation type="submission" date="2020-08" db="EMBL/GenBank/DDBJ databases">
        <title>Genomic Encyclopedia of Type Strains, Phase IV (KMG-IV): sequencing the most valuable type-strain genomes for metagenomic binning, comparative biology and taxonomic classification.</title>
        <authorList>
            <person name="Goeker M."/>
        </authorList>
    </citation>
    <scope>NUCLEOTIDE SEQUENCE [LARGE SCALE GENOMIC DNA]</scope>
    <source>
        <strain evidence="2 3">DSM 101465</strain>
    </source>
</reference>